<name>A0A7G8BKY2_9BACT</name>
<keyword evidence="4" id="KW-1185">Reference proteome</keyword>
<evidence type="ECO:0008006" key="5">
    <source>
        <dbReference type="Google" id="ProtNLM"/>
    </source>
</evidence>
<dbReference type="KEGG" id="adin:H7849_04325"/>
<sequence length="996" mass="102227">MSLFSGRRRFVEHVKKNDLFFKVGLGWLLSRVCCMAAATFSCSLFILLIGCGSENKISGAPIVGISASPTSIMPGSSSTLTGTATNSTQVTITGSDGSSYTLQANGGAQTVTPTATTKYTATASGIGGSTSASAMVTVAAAGAPTVNITASPTSIATGGSSTLNVTAAGATQVTVAGSDGSSYTLQPNGGTQSVSPAATTTYTATATGAGGKATATATVAVAANPTPTVSITASPASISAGSSSILTVTATNATQVTLTGSDGSTYTLQPSGGTQSVSPAATITYTAVATGAGGKVSATATVTVTPNPPPTVSMTASPASITAGSLSTLTVSSANATQVTITGTDGSSYTLQSSNGTQSVSPDATTTYTATATGPGGKASASATVTVTANPPPTVSITSNPTAIISGNSSTLTVTAMNATQVTVTGTDGSSYTLQAGGGMQSVSPSKTTTYTASATGAGGTATASATVAVTPAGSLQSVDHVIFMLQENHSFDNYFGMLNPYRKANGYNIGDDGKEYDVDGLDHKSAIISNVNDEGTPYSPFKLKSTCVDDESSDWLASYGDVNRYDFLTTRPILMDGFVHNAEGFAKSCQNSTTGSCSGNFTDTQGQRSMGYYDQDFLNYYYYMASQFAVSDRWFSPVATKSIGNRIATFTGGTTQGLVKDPSGDDHLSGQLDLPTIFQELDTAKVSWKIYYTVTLGFCLEEDDCTGSSSAAYPATDFSNLSYSYQYLHEYSPATPCSPPTVQSSAVGDSSNSFCIDTDHIAPLSQFFTDLTNGTLPSFAFIEAGYGNNDEHPGSGQSVLLGQAQVANIVNSFMTSPEWKDSIFFFSYDEGGGPYDHVPPVPKHSNDYTDASLGTIPDVSQIAVNADNYNPCLPDGTAHCDLSATDPGANSGDAPAVQGFAAQLGFRLPNIIISPFTRKHYVSHTPMDHTAVIKFVENRFIGASAHLTARDEVQPNLLEFFDFTNTPWATPPSPPAPVTAESLGHDPCTPTSMGP</sequence>
<dbReference type="PANTHER" id="PTHR31956:SF1">
    <property type="entry name" value="NON-SPECIFIC PHOSPHOLIPASE C1"/>
    <property type="match status" value="1"/>
</dbReference>
<dbReference type="AlphaFoldDB" id="A0A7G8BKY2"/>
<feature type="region of interest" description="Disordered" evidence="2">
    <location>
        <begin position="970"/>
        <end position="996"/>
    </location>
</feature>
<reference evidence="3 4" key="1">
    <citation type="submission" date="2020-08" db="EMBL/GenBank/DDBJ databases">
        <title>Edaphobacter telluris sp. nov. and Acidobacterium dinghuensis sp. nov., two acidobacteria isolated from forest soil.</title>
        <authorList>
            <person name="Fu J."/>
            <person name="Qiu L."/>
        </authorList>
    </citation>
    <scope>NUCLEOTIDE SEQUENCE [LARGE SCALE GENOMIC DNA]</scope>
    <source>
        <strain evidence="3">4Y35</strain>
    </source>
</reference>
<evidence type="ECO:0000313" key="3">
    <source>
        <dbReference type="EMBL" id="QNI33202.1"/>
    </source>
</evidence>
<dbReference type="InterPro" id="IPR017850">
    <property type="entry name" value="Alkaline_phosphatase_core_sf"/>
</dbReference>
<dbReference type="Pfam" id="PF04185">
    <property type="entry name" value="Phosphoesterase"/>
    <property type="match status" value="1"/>
</dbReference>
<proteinExistence type="predicted"/>
<keyword evidence="1" id="KW-0378">Hydrolase</keyword>
<gene>
    <name evidence="3" type="ORF">H7849_04325</name>
</gene>
<dbReference type="PANTHER" id="PTHR31956">
    <property type="entry name" value="NON-SPECIFIC PHOSPHOLIPASE C4-RELATED"/>
    <property type="match status" value="1"/>
</dbReference>
<organism evidence="3 4">
    <name type="scientific">Alloacidobacterium dinghuense</name>
    <dbReference type="NCBI Taxonomy" id="2763107"/>
    <lineage>
        <taxon>Bacteria</taxon>
        <taxon>Pseudomonadati</taxon>
        <taxon>Acidobacteriota</taxon>
        <taxon>Terriglobia</taxon>
        <taxon>Terriglobales</taxon>
        <taxon>Acidobacteriaceae</taxon>
        <taxon>Alloacidobacterium</taxon>
    </lineage>
</organism>
<evidence type="ECO:0000256" key="2">
    <source>
        <dbReference type="SAM" id="MobiDB-lite"/>
    </source>
</evidence>
<evidence type="ECO:0000313" key="4">
    <source>
        <dbReference type="Proteomes" id="UP000515312"/>
    </source>
</evidence>
<dbReference type="EMBL" id="CP060394">
    <property type="protein sequence ID" value="QNI33202.1"/>
    <property type="molecule type" value="Genomic_DNA"/>
</dbReference>
<evidence type="ECO:0000256" key="1">
    <source>
        <dbReference type="ARBA" id="ARBA00022801"/>
    </source>
</evidence>
<dbReference type="InterPro" id="IPR007312">
    <property type="entry name" value="Phosphoesterase"/>
</dbReference>
<accession>A0A7G8BKY2</accession>
<dbReference type="GO" id="GO:0042578">
    <property type="term" value="F:phosphoric ester hydrolase activity"/>
    <property type="evidence" value="ECO:0007669"/>
    <property type="project" value="UniProtKB-ARBA"/>
</dbReference>
<protein>
    <recommendedName>
        <fullName evidence="5">Phospholipase C</fullName>
    </recommendedName>
</protein>
<dbReference type="Proteomes" id="UP000515312">
    <property type="component" value="Chromosome"/>
</dbReference>
<dbReference type="Gene3D" id="3.40.720.10">
    <property type="entry name" value="Alkaline Phosphatase, subunit A"/>
    <property type="match status" value="2"/>
</dbReference>